<evidence type="ECO:0008006" key="3">
    <source>
        <dbReference type="Google" id="ProtNLM"/>
    </source>
</evidence>
<proteinExistence type="predicted"/>
<accession>A0ABQ8TQ91</accession>
<gene>
    <name evidence="1" type="ORF">ANN_10205</name>
</gene>
<protein>
    <recommendedName>
        <fullName evidence="3">RNA transcription, translation and transport factor protein</fullName>
    </recommendedName>
</protein>
<dbReference type="Proteomes" id="UP001148838">
    <property type="component" value="Unassembled WGS sequence"/>
</dbReference>
<comment type="caution">
    <text evidence="1">The sequence shown here is derived from an EMBL/GenBank/DDBJ whole genome shotgun (WGS) entry which is preliminary data.</text>
</comment>
<dbReference type="PANTHER" id="PTHR15924">
    <property type="entry name" value="CLE"/>
    <property type="match status" value="1"/>
</dbReference>
<organism evidence="1 2">
    <name type="scientific">Periplaneta americana</name>
    <name type="common">American cockroach</name>
    <name type="synonym">Blatta americana</name>
    <dbReference type="NCBI Taxonomy" id="6978"/>
    <lineage>
        <taxon>Eukaryota</taxon>
        <taxon>Metazoa</taxon>
        <taxon>Ecdysozoa</taxon>
        <taxon>Arthropoda</taxon>
        <taxon>Hexapoda</taxon>
        <taxon>Insecta</taxon>
        <taxon>Pterygota</taxon>
        <taxon>Neoptera</taxon>
        <taxon>Polyneoptera</taxon>
        <taxon>Dictyoptera</taxon>
        <taxon>Blattodea</taxon>
        <taxon>Blattoidea</taxon>
        <taxon>Blattidae</taxon>
        <taxon>Blattinae</taxon>
        <taxon>Periplaneta</taxon>
    </lineage>
</organism>
<reference evidence="1 2" key="1">
    <citation type="journal article" date="2022" name="Allergy">
        <title>Genome assembly and annotation of Periplaneta americana reveal a comprehensive cockroach allergen profile.</title>
        <authorList>
            <person name="Wang L."/>
            <person name="Xiong Q."/>
            <person name="Saelim N."/>
            <person name="Wang L."/>
            <person name="Nong W."/>
            <person name="Wan A.T."/>
            <person name="Shi M."/>
            <person name="Liu X."/>
            <person name="Cao Q."/>
            <person name="Hui J.H.L."/>
            <person name="Sookrung N."/>
            <person name="Leung T.F."/>
            <person name="Tungtrongchitr A."/>
            <person name="Tsui S.K.W."/>
        </authorList>
    </citation>
    <scope>NUCLEOTIDE SEQUENCE [LARGE SCALE GENOMIC DNA]</scope>
    <source>
        <strain evidence="1">PWHHKU_190912</strain>
    </source>
</reference>
<evidence type="ECO:0000313" key="1">
    <source>
        <dbReference type="EMBL" id="KAJ4448192.1"/>
    </source>
</evidence>
<name>A0ABQ8TQ91_PERAM</name>
<dbReference type="Pfam" id="PF10036">
    <property type="entry name" value="RLL"/>
    <property type="match status" value="1"/>
</dbReference>
<dbReference type="InterPro" id="IPR019265">
    <property type="entry name" value="RTRAF"/>
</dbReference>
<keyword evidence="2" id="KW-1185">Reference proteome</keyword>
<dbReference type="EMBL" id="JAJSOF020000005">
    <property type="protein sequence ID" value="KAJ4448192.1"/>
    <property type="molecule type" value="Genomic_DNA"/>
</dbReference>
<evidence type="ECO:0000313" key="2">
    <source>
        <dbReference type="Proteomes" id="UP001148838"/>
    </source>
</evidence>
<sequence>MFKRKLAALDYPSSDNFNVNDTKEFRSLVLWLEDQKIRHYKIEDRKVLRDINSSDWTKAFKQYRDDLACPVQSEKSAELLEWLLAFAVRLEYADNGNTNLM</sequence>